<feature type="region of interest" description="Disordered" evidence="1">
    <location>
        <begin position="1"/>
        <end position="30"/>
    </location>
</feature>
<gene>
    <name evidence="2" type="ORF">K933_09412</name>
</gene>
<evidence type="ECO:0000313" key="2">
    <source>
        <dbReference type="EMBL" id="ESP88330.1"/>
    </source>
</evidence>
<organism evidence="2 3">
    <name type="scientific">Candidatus Halobonum tyrrellensis G22</name>
    <dbReference type="NCBI Taxonomy" id="1324957"/>
    <lineage>
        <taxon>Archaea</taxon>
        <taxon>Methanobacteriati</taxon>
        <taxon>Methanobacteriota</taxon>
        <taxon>Stenosarchaea group</taxon>
        <taxon>Halobacteria</taxon>
        <taxon>Halobacteriales</taxon>
        <taxon>Haloferacaceae</taxon>
        <taxon>Candidatus Halobonum</taxon>
    </lineage>
</organism>
<dbReference type="InterPro" id="IPR007263">
    <property type="entry name" value="DCC1-like"/>
</dbReference>
<dbReference type="AlphaFoldDB" id="V4HCD2"/>
<dbReference type="InterPro" id="IPR052927">
    <property type="entry name" value="DCC_oxidoreductase"/>
</dbReference>
<dbReference type="EMBL" id="ASGZ01000029">
    <property type="protein sequence ID" value="ESP88330.1"/>
    <property type="molecule type" value="Genomic_DNA"/>
</dbReference>
<comment type="caution">
    <text evidence="2">The sequence shown here is derived from an EMBL/GenBank/DDBJ whole genome shotgun (WGS) entry which is preliminary data.</text>
</comment>
<name>V4HCD2_9EURY</name>
<evidence type="ECO:0000313" key="3">
    <source>
        <dbReference type="Proteomes" id="UP000017840"/>
    </source>
</evidence>
<evidence type="ECO:0000256" key="1">
    <source>
        <dbReference type="SAM" id="MobiDB-lite"/>
    </source>
</evidence>
<dbReference type="Proteomes" id="UP000017840">
    <property type="component" value="Unassembled WGS sequence"/>
</dbReference>
<dbReference type="eggNOG" id="arCOG10301">
    <property type="taxonomic scope" value="Archaea"/>
</dbReference>
<proteinExistence type="predicted"/>
<dbReference type="GO" id="GO:0015035">
    <property type="term" value="F:protein-disulfide reductase activity"/>
    <property type="evidence" value="ECO:0007669"/>
    <property type="project" value="InterPro"/>
</dbReference>
<reference evidence="2 3" key="1">
    <citation type="journal article" date="2013" name="Genome Announc.">
        <title>Draft Genome Sequence of 'Candidatus Halobonum tyrrellensis' Strain G22, Isolated from the Hypersaline Waters of Lake Tyrrell, Australia.</title>
        <authorList>
            <person name="Ugalde J.A."/>
            <person name="Narasingarao P."/>
            <person name="Kuo S."/>
            <person name="Podell S."/>
            <person name="Allen E.E."/>
        </authorList>
    </citation>
    <scope>NUCLEOTIDE SEQUENCE [LARGE SCALE GENOMIC DNA]</scope>
    <source>
        <strain evidence="2 3">G22</strain>
    </source>
</reference>
<sequence length="175" mass="18974">MAAADVRSGVSDHTDGASDPDGADDPADPLAGVDLDDHPVLLFDGVCNLCNGAVRFVVRFDDAGTFRFAPLQSDVGQALLDRYGRSLSGDALDSVVLVEDGVAYEKSDAVLRVARRLDGPWPLAYPLTLLPRRLRDAAYDVVAANRYRVFGRSDECQIPPPELRERFAERSLDGV</sequence>
<dbReference type="Pfam" id="PF04134">
    <property type="entry name" value="DCC1-like"/>
    <property type="match status" value="1"/>
</dbReference>
<accession>V4HCD2</accession>
<dbReference type="PANTHER" id="PTHR33639:SF2">
    <property type="entry name" value="DUF393 DOMAIN-CONTAINING PROTEIN"/>
    <property type="match status" value="1"/>
</dbReference>
<protein>
    <submittedName>
        <fullName evidence="2">Thiol-disulfide oxidoreductase DCC</fullName>
    </submittedName>
</protein>
<dbReference type="PANTHER" id="PTHR33639">
    <property type="entry name" value="THIOL-DISULFIDE OXIDOREDUCTASE DCC"/>
    <property type="match status" value="1"/>
</dbReference>
<dbReference type="STRING" id="1324957.K933_09412"/>
<keyword evidence="3" id="KW-1185">Reference proteome</keyword>
<dbReference type="OrthoDB" id="340558at2157"/>